<evidence type="ECO:0000313" key="3">
    <source>
        <dbReference type="Proteomes" id="UP000732380"/>
    </source>
</evidence>
<dbReference type="EMBL" id="SRQM01000251">
    <property type="protein sequence ID" value="KAG6114769.1"/>
    <property type="molecule type" value="Genomic_DNA"/>
</dbReference>
<name>A0A9P7Q055_9HYPO</name>
<feature type="compositionally biased region" description="Basic and acidic residues" evidence="1">
    <location>
        <begin position="1"/>
        <end position="19"/>
    </location>
</feature>
<feature type="region of interest" description="Disordered" evidence="1">
    <location>
        <begin position="1"/>
        <end position="20"/>
    </location>
</feature>
<feature type="non-terminal residue" evidence="2">
    <location>
        <position position="100"/>
    </location>
</feature>
<reference evidence="2 3" key="1">
    <citation type="journal article" date="2020" name="bioRxiv">
        <title>Whole genome comparisons of ergot fungi reveals the divergence and evolution of species within the genus Claviceps are the result of varying mechanisms driving genome evolution and host range expansion.</title>
        <authorList>
            <person name="Wyka S.A."/>
            <person name="Mondo S.J."/>
            <person name="Liu M."/>
            <person name="Dettman J."/>
            <person name="Nalam V."/>
            <person name="Broders K.D."/>
        </authorList>
    </citation>
    <scope>NUCLEOTIDE SEQUENCE [LARGE SCALE GENOMIC DNA]</scope>
    <source>
        <strain evidence="2 3">LM576</strain>
    </source>
</reference>
<evidence type="ECO:0000256" key="1">
    <source>
        <dbReference type="SAM" id="MobiDB-lite"/>
    </source>
</evidence>
<evidence type="ECO:0000313" key="2">
    <source>
        <dbReference type="EMBL" id="KAG6114769.1"/>
    </source>
</evidence>
<accession>A0A9P7Q055</accession>
<comment type="caution">
    <text evidence="2">The sequence shown here is derived from an EMBL/GenBank/DDBJ whole genome shotgun (WGS) entry which is preliminary data.</text>
</comment>
<dbReference type="Proteomes" id="UP000732380">
    <property type="component" value="Unassembled WGS sequence"/>
</dbReference>
<protein>
    <submittedName>
        <fullName evidence="2">Uncharacterized protein</fullName>
    </submittedName>
</protein>
<dbReference type="AlphaFoldDB" id="A0A9P7Q055"/>
<gene>
    <name evidence="2" type="ORF">E4U13_003214</name>
</gene>
<organism evidence="2 3">
    <name type="scientific">Claviceps humidiphila</name>
    <dbReference type="NCBI Taxonomy" id="1294629"/>
    <lineage>
        <taxon>Eukaryota</taxon>
        <taxon>Fungi</taxon>
        <taxon>Dikarya</taxon>
        <taxon>Ascomycota</taxon>
        <taxon>Pezizomycotina</taxon>
        <taxon>Sordariomycetes</taxon>
        <taxon>Hypocreomycetidae</taxon>
        <taxon>Hypocreales</taxon>
        <taxon>Clavicipitaceae</taxon>
        <taxon>Claviceps</taxon>
    </lineage>
</organism>
<feature type="region of interest" description="Disordered" evidence="1">
    <location>
        <begin position="67"/>
        <end position="100"/>
    </location>
</feature>
<sequence length="100" mass="10555">YGTASTDKDKGKGKGKDRGSLIVYRTNNPQEWQWERDELKHACLVVAAPVLLTTQLEEDVLTLVPGPSAGSVGGGGMSNANSAAHEKAEEDRKSTVGGSE</sequence>
<proteinExistence type="predicted"/>
<keyword evidence="3" id="KW-1185">Reference proteome</keyword>
<feature type="compositionally biased region" description="Basic and acidic residues" evidence="1">
    <location>
        <begin position="84"/>
        <end position="94"/>
    </location>
</feature>